<sequence length="120" mass="13024">MFLVGSGRSVLVEGVRPDGAEPVRAAISVTDAVDVLDALKAGRAIDLPAVDDRTELRRLLVRHRPDGVEISLRTRTSVLGRWFVYADRVPDLTFALRTALDATRATDHAPASGPAPEVRR</sequence>
<reference evidence="2" key="1">
    <citation type="submission" date="2016-03" db="EMBL/GenBank/DDBJ databases">
        <title>Complete genome sequence of the type strain Actinoalloteichus hymeniacidonis DSM 45092.</title>
        <authorList>
            <person name="Schaffert L."/>
            <person name="Albersmeier A."/>
            <person name="Winkler A."/>
            <person name="Kalinowski J."/>
            <person name="Zotchev S."/>
            <person name="Ruckert C."/>
        </authorList>
    </citation>
    <scope>NUCLEOTIDE SEQUENCE [LARGE SCALE GENOMIC DNA]</scope>
    <source>
        <strain evidence="2">HPA177(T) (DSM 45092(T))</strain>
    </source>
</reference>
<evidence type="ECO:0000313" key="1">
    <source>
        <dbReference type="EMBL" id="AOS65618.1"/>
    </source>
</evidence>
<dbReference type="EMBL" id="CP014859">
    <property type="protein sequence ID" value="AOS65618.1"/>
    <property type="molecule type" value="Genomic_DNA"/>
</dbReference>
<proteinExistence type="predicted"/>
<dbReference type="KEGG" id="ahm:TL08_24200"/>
<accession>A0AAC9HUD4</accession>
<name>A0AAC9HUD4_9PSEU</name>
<dbReference type="AlphaFoldDB" id="A0AAC9HUD4"/>
<gene>
    <name evidence="1" type="ORF">TL08_24200</name>
</gene>
<keyword evidence="2" id="KW-1185">Reference proteome</keyword>
<protein>
    <submittedName>
        <fullName evidence="1">Uncharacterized protein</fullName>
    </submittedName>
</protein>
<dbReference type="Proteomes" id="UP000095210">
    <property type="component" value="Chromosome"/>
</dbReference>
<organism evidence="1 2">
    <name type="scientific">Actinoalloteichus hymeniacidonis</name>
    <dbReference type="NCBI Taxonomy" id="340345"/>
    <lineage>
        <taxon>Bacteria</taxon>
        <taxon>Bacillati</taxon>
        <taxon>Actinomycetota</taxon>
        <taxon>Actinomycetes</taxon>
        <taxon>Pseudonocardiales</taxon>
        <taxon>Pseudonocardiaceae</taxon>
        <taxon>Actinoalloteichus</taxon>
    </lineage>
</organism>
<evidence type="ECO:0000313" key="2">
    <source>
        <dbReference type="Proteomes" id="UP000095210"/>
    </source>
</evidence>